<keyword evidence="4" id="KW-1185">Reference proteome</keyword>
<dbReference type="Proteomes" id="UP000672934">
    <property type="component" value="Unassembled WGS sequence"/>
</dbReference>
<evidence type="ECO:0000259" key="2">
    <source>
        <dbReference type="SMART" id="SM00849"/>
    </source>
</evidence>
<dbReference type="InterPro" id="IPR050662">
    <property type="entry name" value="Sec-metab_biosynth-thioest"/>
</dbReference>
<dbReference type="PANTHER" id="PTHR23131">
    <property type="entry name" value="ENDORIBONUCLEASE LACTB2"/>
    <property type="match status" value="1"/>
</dbReference>
<gene>
    <name evidence="3" type="ORF">LMG31506_03528</name>
</gene>
<dbReference type="Pfam" id="PF21221">
    <property type="entry name" value="B_lactamase-like_C"/>
    <property type="match status" value="1"/>
</dbReference>
<feature type="region of interest" description="Disordered" evidence="1">
    <location>
        <begin position="1"/>
        <end position="25"/>
    </location>
</feature>
<comment type="caution">
    <text evidence="3">The sequence shown here is derived from an EMBL/GenBank/DDBJ whole genome shotgun (WGS) entry which is preliminary data.</text>
</comment>
<feature type="domain" description="Metallo-beta-lactamase" evidence="2">
    <location>
        <begin position="50"/>
        <end position="269"/>
    </location>
</feature>
<reference evidence="3" key="1">
    <citation type="submission" date="2021-03" db="EMBL/GenBank/DDBJ databases">
        <authorList>
            <person name="Peeters C."/>
        </authorList>
    </citation>
    <scope>NUCLEOTIDE SEQUENCE</scope>
    <source>
        <strain evidence="3">LMG 31506</strain>
    </source>
</reference>
<dbReference type="Pfam" id="PF00753">
    <property type="entry name" value="Lactamase_B"/>
    <property type="match status" value="1"/>
</dbReference>
<dbReference type="Gene3D" id="1.10.10.10">
    <property type="entry name" value="Winged helix-like DNA-binding domain superfamily/Winged helix DNA-binding domain"/>
    <property type="match status" value="1"/>
</dbReference>
<dbReference type="RefSeq" id="WP_211948463.1">
    <property type="nucleotide sequence ID" value="NZ_CAJPUY010000012.1"/>
</dbReference>
<evidence type="ECO:0000256" key="1">
    <source>
        <dbReference type="SAM" id="MobiDB-lite"/>
    </source>
</evidence>
<evidence type="ECO:0000313" key="3">
    <source>
        <dbReference type="EMBL" id="CAG2147013.1"/>
    </source>
</evidence>
<sequence length="357" mass="39630">MSQHAPTTQSPLEKPTLDYPCGEAPAPGQAHEIAPGVRWLRMPMPLGLNHINLWAIRDGAGWAAVDSGLQTPETAAAWRTLFAEGGALAGGGLTRLFVTHMHPDHVGMAGWLTRKFGCRLWMTSMEYLMCRVLAADTGRAAPQEGVDHYRQAGWTEDDIEVYRARFGGFGKYVHALPESFQRLTDGDVLRIGEHEWRVVVGKGHSPEHACLYCPALKLLISGDQVLPRISSNVSVFPTEPEADPMGDWLDSLDKVRREVPDDVLVLPAHNEPFRGLHARLDYLSRSQHQALDRLRGALAEPRRAVDVFGQLFSRPIDSPGLLGMATGESIAHLNYLMHRGEAIRETGPDGFHWYRMK</sequence>
<dbReference type="SUPFAM" id="SSF56281">
    <property type="entry name" value="Metallo-hydrolase/oxidoreductase"/>
    <property type="match status" value="1"/>
</dbReference>
<name>A0A916MYL4_9BURK</name>
<dbReference type="SMART" id="SM00849">
    <property type="entry name" value="Lactamase_B"/>
    <property type="match status" value="1"/>
</dbReference>
<dbReference type="EMBL" id="CAJPUY010000012">
    <property type="protein sequence ID" value="CAG2147013.1"/>
    <property type="molecule type" value="Genomic_DNA"/>
</dbReference>
<dbReference type="PANTHER" id="PTHR23131:SF4">
    <property type="entry name" value="METALLO-BETA-LACTAMASE SUPERFAMILY POTEIN"/>
    <property type="match status" value="1"/>
</dbReference>
<proteinExistence type="predicted"/>
<accession>A0A916MYL4</accession>
<dbReference type="Gene3D" id="3.60.15.10">
    <property type="entry name" value="Ribonuclease Z/Hydroxyacylglutathione hydrolase-like"/>
    <property type="match status" value="1"/>
</dbReference>
<organism evidence="3 4">
    <name type="scientific">Cupriavidus yeoncheonensis</name>
    <dbReference type="NCBI Taxonomy" id="1462994"/>
    <lineage>
        <taxon>Bacteria</taxon>
        <taxon>Pseudomonadati</taxon>
        <taxon>Pseudomonadota</taxon>
        <taxon>Betaproteobacteria</taxon>
        <taxon>Burkholderiales</taxon>
        <taxon>Burkholderiaceae</taxon>
        <taxon>Cupriavidus</taxon>
    </lineage>
</organism>
<dbReference type="InterPro" id="IPR036866">
    <property type="entry name" value="RibonucZ/Hydroxyglut_hydro"/>
</dbReference>
<dbReference type="InterPro" id="IPR001279">
    <property type="entry name" value="Metallo-B-lactamas"/>
</dbReference>
<dbReference type="InterPro" id="IPR036388">
    <property type="entry name" value="WH-like_DNA-bd_sf"/>
</dbReference>
<feature type="compositionally biased region" description="Polar residues" evidence="1">
    <location>
        <begin position="1"/>
        <end position="11"/>
    </location>
</feature>
<evidence type="ECO:0000313" key="4">
    <source>
        <dbReference type="Proteomes" id="UP000672934"/>
    </source>
</evidence>
<protein>
    <recommendedName>
        <fullName evidence="2">Metallo-beta-lactamase domain-containing protein</fullName>
    </recommendedName>
</protein>
<dbReference type="InterPro" id="IPR048933">
    <property type="entry name" value="B_lactamase-like_C"/>
</dbReference>
<dbReference type="AlphaFoldDB" id="A0A916MYL4"/>